<dbReference type="Proteomes" id="UP001207468">
    <property type="component" value="Unassembled WGS sequence"/>
</dbReference>
<evidence type="ECO:0000313" key="2">
    <source>
        <dbReference type="Proteomes" id="UP001207468"/>
    </source>
</evidence>
<evidence type="ECO:0000313" key="1">
    <source>
        <dbReference type="EMBL" id="KAI9458277.1"/>
    </source>
</evidence>
<comment type="caution">
    <text evidence="1">The sequence shown here is derived from an EMBL/GenBank/DDBJ whole genome shotgun (WGS) entry which is preliminary data.</text>
</comment>
<accession>A0ACC0U431</accession>
<gene>
    <name evidence="1" type="ORF">F5148DRAFT_1151037</name>
</gene>
<reference evidence="1" key="1">
    <citation type="submission" date="2021-03" db="EMBL/GenBank/DDBJ databases">
        <title>Evolutionary priming and transition to the ectomycorrhizal habit in an iconic lineage of mushroom-forming fungi: is preadaptation a requirement?</title>
        <authorList>
            <consortium name="DOE Joint Genome Institute"/>
            <person name="Looney B.P."/>
            <person name="Miyauchi S."/>
            <person name="Morin E."/>
            <person name="Drula E."/>
            <person name="Courty P.E."/>
            <person name="Chicoki N."/>
            <person name="Fauchery L."/>
            <person name="Kohler A."/>
            <person name="Kuo A."/>
            <person name="LaButti K."/>
            <person name="Pangilinan J."/>
            <person name="Lipzen A."/>
            <person name="Riley R."/>
            <person name="Andreopoulos W."/>
            <person name="He G."/>
            <person name="Johnson J."/>
            <person name="Barry K.W."/>
            <person name="Grigoriev I.V."/>
            <person name="Nagy L."/>
            <person name="Hibbett D."/>
            <person name="Henrissat B."/>
            <person name="Matheny P.B."/>
            <person name="Labbe J."/>
            <person name="Martin A.F."/>
        </authorList>
    </citation>
    <scope>NUCLEOTIDE SEQUENCE</scope>
    <source>
        <strain evidence="1">BPL698</strain>
    </source>
</reference>
<proteinExistence type="predicted"/>
<dbReference type="EMBL" id="JAGFNK010000212">
    <property type="protein sequence ID" value="KAI9458277.1"/>
    <property type="molecule type" value="Genomic_DNA"/>
</dbReference>
<name>A0ACC0U431_9AGAM</name>
<organism evidence="1 2">
    <name type="scientific">Russula earlei</name>
    <dbReference type="NCBI Taxonomy" id="71964"/>
    <lineage>
        <taxon>Eukaryota</taxon>
        <taxon>Fungi</taxon>
        <taxon>Dikarya</taxon>
        <taxon>Basidiomycota</taxon>
        <taxon>Agaricomycotina</taxon>
        <taxon>Agaricomycetes</taxon>
        <taxon>Russulales</taxon>
        <taxon>Russulaceae</taxon>
        <taxon>Russula</taxon>
    </lineage>
</organism>
<sequence length="252" mass="26495">MGISVWLVPSEPESAILQRLMARHPEPGEPDAQRQASFPHFHPHVTLATVPVPVPVAAPAALPLPPPPCGAPTTTSPGPGASNDDQSADAERAETLLALREAVPLGQRAVRVRFARVLAGDHYFRSIYVALVPSRELAGLRAALALARCRGPGRPGPDEPPAFPHLSLYYVADGEAHVRARLLQELEREDVVRHSADGLGVALRCAEGGGDGGGGGGGVLEGFTGTQMWIVDCVGPVEGWKVLDKILLPVGE</sequence>
<protein>
    <submittedName>
        <fullName evidence="1">Uncharacterized protein</fullName>
    </submittedName>
</protein>
<keyword evidence="2" id="KW-1185">Reference proteome</keyword>